<feature type="region of interest" description="Disordered" evidence="3">
    <location>
        <begin position="1"/>
        <end position="43"/>
    </location>
</feature>
<name>A0A914H3I6_GLORO</name>
<feature type="compositionally biased region" description="Basic and acidic residues" evidence="3">
    <location>
        <begin position="1"/>
        <end position="10"/>
    </location>
</feature>
<evidence type="ECO:0000256" key="1">
    <source>
        <dbReference type="ARBA" id="ARBA00004141"/>
    </source>
</evidence>
<evidence type="ECO:0000313" key="6">
    <source>
        <dbReference type="Proteomes" id="UP000887572"/>
    </source>
</evidence>
<feature type="compositionally biased region" description="Polar residues" evidence="3">
    <location>
        <begin position="11"/>
        <end position="24"/>
    </location>
</feature>
<dbReference type="Gene3D" id="1.20.1250.20">
    <property type="entry name" value="MFS general substrate transporter like domains"/>
    <property type="match status" value="1"/>
</dbReference>
<keyword evidence="4" id="KW-0812">Transmembrane</keyword>
<dbReference type="PROSITE" id="PS50850">
    <property type="entry name" value="MFS"/>
    <property type="match status" value="1"/>
</dbReference>
<feature type="compositionally biased region" description="Polar residues" evidence="3">
    <location>
        <begin position="32"/>
        <end position="43"/>
    </location>
</feature>
<dbReference type="PANTHER" id="PTHR11388:SF100">
    <property type="entry name" value="SOLUTE CARRIER ORGANIC ANION TRANSPORTER FAMILY MEMBER 4A1"/>
    <property type="match status" value="1"/>
</dbReference>
<evidence type="ECO:0000256" key="3">
    <source>
        <dbReference type="SAM" id="MobiDB-lite"/>
    </source>
</evidence>
<dbReference type="GO" id="GO:0016323">
    <property type="term" value="C:basolateral plasma membrane"/>
    <property type="evidence" value="ECO:0007669"/>
    <property type="project" value="TreeGrafter"/>
</dbReference>
<dbReference type="PANTHER" id="PTHR11388">
    <property type="entry name" value="ORGANIC ANION TRANSPORTER"/>
    <property type="match status" value="1"/>
</dbReference>
<feature type="transmembrane region" description="Helical" evidence="4">
    <location>
        <begin position="162"/>
        <end position="182"/>
    </location>
</feature>
<evidence type="ECO:0000313" key="7">
    <source>
        <dbReference type="WBParaSite" id="Gr19_v10_g13315.t1"/>
    </source>
</evidence>
<keyword evidence="6" id="KW-1185">Reference proteome</keyword>
<sequence>MPGGEKRKANDSPSTSAERGTNGQALPVEEACSSTSENIPSTSHCENAQPNNCSSSTSSHKSFSGGGEKPSSLRCGLGPCTSNWLQKLHTARWLLAILCICAFNQSFVINAIFPVGLSTLEKRFHLNSTQTGIISSWYDFAVLIAVFPVCCYGNYGHKGRWIAVGSLIMALGSMVCALSHFVSAPLEVDNTSLNSSDYGQCSFSRNDSRAKNLPSSFLDTSNAYFLMFLLGQTLHGFGATPLFSLGTAYLDENVSQKSSPVYLAIHSFLTSLGPIVGLFVGGKLLTIYDDFDRVDMDRLTMKDPKDPRWVGAWWIGFSACSIASLIIAFPIMVFYSS</sequence>
<dbReference type="InterPro" id="IPR004156">
    <property type="entry name" value="OATP"/>
</dbReference>
<dbReference type="SUPFAM" id="SSF103473">
    <property type="entry name" value="MFS general substrate transporter"/>
    <property type="match status" value="1"/>
</dbReference>
<evidence type="ECO:0000259" key="5">
    <source>
        <dbReference type="PROSITE" id="PS50850"/>
    </source>
</evidence>
<feature type="transmembrane region" description="Helical" evidence="4">
    <location>
        <begin position="137"/>
        <end position="155"/>
    </location>
</feature>
<dbReference type="Pfam" id="PF03137">
    <property type="entry name" value="OATP"/>
    <property type="match status" value="1"/>
</dbReference>
<proteinExistence type="predicted"/>
<dbReference type="GO" id="GO:0015347">
    <property type="term" value="F:sodium-independent organic anion transmembrane transporter activity"/>
    <property type="evidence" value="ECO:0007669"/>
    <property type="project" value="TreeGrafter"/>
</dbReference>
<dbReference type="WBParaSite" id="Gr19_v10_g13315.t1">
    <property type="protein sequence ID" value="Gr19_v10_g13315.t1"/>
    <property type="gene ID" value="Gr19_v10_g13315"/>
</dbReference>
<accession>A0A914H3I6</accession>
<feature type="transmembrane region" description="Helical" evidence="4">
    <location>
        <begin position="223"/>
        <end position="249"/>
    </location>
</feature>
<feature type="transmembrane region" description="Helical" evidence="4">
    <location>
        <begin position="93"/>
        <end position="117"/>
    </location>
</feature>
<keyword evidence="2" id="KW-1015">Disulfide bond</keyword>
<evidence type="ECO:0000256" key="4">
    <source>
        <dbReference type="SAM" id="Phobius"/>
    </source>
</evidence>
<feature type="transmembrane region" description="Helical" evidence="4">
    <location>
        <begin position="261"/>
        <end position="281"/>
    </location>
</feature>
<organism evidence="6 7">
    <name type="scientific">Globodera rostochiensis</name>
    <name type="common">Golden nematode worm</name>
    <name type="synonym">Heterodera rostochiensis</name>
    <dbReference type="NCBI Taxonomy" id="31243"/>
    <lineage>
        <taxon>Eukaryota</taxon>
        <taxon>Metazoa</taxon>
        <taxon>Ecdysozoa</taxon>
        <taxon>Nematoda</taxon>
        <taxon>Chromadorea</taxon>
        <taxon>Rhabditida</taxon>
        <taxon>Tylenchina</taxon>
        <taxon>Tylenchomorpha</taxon>
        <taxon>Tylenchoidea</taxon>
        <taxon>Heteroderidae</taxon>
        <taxon>Heteroderinae</taxon>
        <taxon>Globodera</taxon>
    </lineage>
</organism>
<protein>
    <submittedName>
        <fullName evidence="7">Major facilitator superfamily (MFS) profile domain-containing protein</fullName>
    </submittedName>
</protein>
<feature type="transmembrane region" description="Helical" evidence="4">
    <location>
        <begin position="311"/>
        <end position="335"/>
    </location>
</feature>
<evidence type="ECO:0000256" key="2">
    <source>
        <dbReference type="ARBA" id="ARBA00023157"/>
    </source>
</evidence>
<dbReference type="InterPro" id="IPR036259">
    <property type="entry name" value="MFS_trans_sf"/>
</dbReference>
<dbReference type="AlphaFoldDB" id="A0A914H3I6"/>
<dbReference type="Proteomes" id="UP000887572">
    <property type="component" value="Unplaced"/>
</dbReference>
<reference evidence="7" key="1">
    <citation type="submission" date="2022-11" db="UniProtKB">
        <authorList>
            <consortium name="WormBaseParasite"/>
        </authorList>
    </citation>
    <scope>IDENTIFICATION</scope>
</reference>
<keyword evidence="4" id="KW-0472">Membrane</keyword>
<dbReference type="GO" id="GO:0043252">
    <property type="term" value="P:sodium-independent organic anion transport"/>
    <property type="evidence" value="ECO:0007669"/>
    <property type="project" value="TreeGrafter"/>
</dbReference>
<comment type="subcellular location">
    <subcellularLocation>
        <location evidence="1">Membrane</location>
        <topology evidence="1">Multi-pass membrane protein</topology>
    </subcellularLocation>
</comment>
<dbReference type="InterPro" id="IPR020846">
    <property type="entry name" value="MFS_dom"/>
</dbReference>
<keyword evidence="4" id="KW-1133">Transmembrane helix</keyword>
<feature type="domain" description="Major facilitator superfamily (MFS) profile" evidence="5">
    <location>
        <begin position="94"/>
        <end position="337"/>
    </location>
</feature>